<dbReference type="Proteomes" id="UP000314294">
    <property type="component" value="Unassembled WGS sequence"/>
</dbReference>
<gene>
    <name evidence="1" type="ORF">EYF80_048492</name>
</gene>
<organism evidence="1 2">
    <name type="scientific">Liparis tanakae</name>
    <name type="common">Tanaka's snailfish</name>
    <dbReference type="NCBI Taxonomy" id="230148"/>
    <lineage>
        <taxon>Eukaryota</taxon>
        <taxon>Metazoa</taxon>
        <taxon>Chordata</taxon>
        <taxon>Craniata</taxon>
        <taxon>Vertebrata</taxon>
        <taxon>Euteleostomi</taxon>
        <taxon>Actinopterygii</taxon>
        <taxon>Neopterygii</taxon>
        <taxon>Teleostei</taxon>
        <taxon>Neoteleostei</taxon>
        <taxon>Acanthomorphata</taxon>
        <taxon>Eupercaria</taxon>
        <taxon>Perciformes</taxon>
        <taxon>Cottioidei</taxon>
        <taxon>Cottales</taxon>
        <taxon>Liparidae</taxon>
        <taxon>Liparis</taxon>
    </lineage>
</organism>
<comment type="caution">
    <text evidence="1">The sequence shown here is derived from an EMBL/GenBank/DDBJ whole genome shotgun (WGS) entry which is preliminary data.</text>
</comment>
<name>A0A4Z2FKS7_9TELE</name>
<accession>A0A4Z2FKS7</accession>
<sequence>MYHAVAACRGWSRTTSFLAGVGLISPSPEEKAARLGPFLRDPDLHPGAVPGAQENMDSSVFDGLLQNIEPWLTENTGEPKVGGQINIDFHVNE</sequence>
<dbReference type="EMBL" id="SRLO01001116">
    <property type="protein sequence ID" value="TNN41343.1"/>
    <property type="molecule type" value="Genomic_DNA"/>
</dbReference>
<evidence type="ECO:0000313" key="1">
    <source>
        <dbReference type="EMBL" id="TNN41343.1"/>
    </source>
</evidence>
<dbReference type="AlphaFoldDB" id="A0A4Z2FKS7"/>
<reference evidence="1 2" key="1">
    <citation type="submission" date="2019-03" db="EMBL/GenBank/DDBJ databases">
        <title>First draft genome of Liparis tanakae, snailfish: a comprehensive survey of snailfish specific genes.</title>
        <authorList>
            <person name="Kim W."/>
            <person name="Song I."/>
            <person name="Jeong J.-H."/>
            <person name="Kim D."/>
            <person name="Kim S."/>
            <person name="Ryu S."/>
            <person name="Song J.Y."/>
            <person name="Lee S.K."/>
        </authorList>
    </citation>
    <scope>NUCLEOTIDE SEQUENCE [LARGE SCALE GENOMIC DNA]</scope>
    <source>
        <tissue evidence="1">Muscle</tissue>
    </source>
</reference>
<proteinExistence type="predicted"/>
<keyword evidence="2" id="KW-1185">Reference proteome</keyword>
<evidence type="ECO:0000313" key="2">
    <source>
        <dbReference type="Proteomes" id="UP000314294"/>
    </source>
</evidence>
<protein>
    <submittedName>
        <fullName evidence="1">Uncharacterized protein</fullName>
    </submittedName>
</protein>